<keyword evidence="2" id="KW-0808">Transferase</keyword>
<evidence type="ECO:0000313" key="3">
    <source>
        <dbReference type="Proteomes" id="UP000184474"/>
    </source>
</evidence>
<sequence>MNNFDRIAPIYDRLASLVFWGNINRAARTWLDTIPVGSHVLIIGGGSGQVLEDLCLLHLDLKITYIESSPKMIYLAQKRSLGSNKVHFVCDPFPNAKTDQLFDVVIVSYFLDLFSQVDLKIMIRNIYDLLYSDGMLLVTDFHIYKRNYFHQIMTRCMHIFFRVCADLQSRRLQDIHQELLNHGFVLKNNKLFFQRFIFSATYFKENNG</sequence>
<dbReference type="Gene3D" id="3.40.50.150">
    <property type="entry name" value="Vaccinia Virus protein VP39"/>
    <property type="match status" value="1"/>
</dbReference>
<evidence type="ECO:0000259" key="1">
    <source>
        <dbReference type="Pfam" id="PF08242"/>
    </source>
</evidence>
<organism evidence="2 3">
    <name type="scientific">Reichenbachiella agariperforans</name>
    <dbReference type="NCBI Taxonomy" id="156994"/>
    <lineage>
        <taxon>Bacteria</taxon>
        <taxon>Pseudomonadati</taxon>
        <taxon>Bacteroidota</taxon>
        <taxon>Cytophagia</taxon>
        <taxon>Cytophagales</taxon>
        <taxon>Reichenbachiellaceae</taxon>
        <taxon>Reichenbachiella</taxon>
    </lineage>
</organism>
<reference evidence="3" key="1">
    <citation type="submission" date="2016-11" db="EMBL/GenBank/DDBJ databases">
        <authorList>
            <person name="Varghese N."/>
            <person name="Submissions S."/>
        </authorList>
    </citation>
    <scope>NUCLEOTIDE SEQUENCE [LARGE SCALE GENOMIC DNA]</scope>
    <source>
        <strain evidence="3">DSM 26134</strain>
    </source>
</reference>
<dbReference type="InterPro" id="IPR013217">
    <property type="entry name" value="Methyltransf_12"/>
</dbReference>
<feature type="domain" description="Methyltransferase type 12" evidence="1">
    <location>
        <begin position="41"/>
        <end position="136"/>
    </location>
</feature>
<dbReference type="AlphaFoldDB" id="A0A1M6WS62"/>
<dbReference type="Pfam" id="PF08242">
    <property type="entry name" value="Methyltransf_12"/>
    <property type="match status" value="1"/>
</dbReference>
<dbReference type="GO" id="GO:0008168">
    <property type="term" value="F:methyltransferase activity"/>
    <property type="evidence" value="ECO:0007669"/>
    <property type="project" value="UniProtKB-KW"/>
</dbReference>
<name>A0A1M6WS62_REIAG</name>
<dbReference type="STRING" id="156994.SAMN04488028_11435"/>
<evidence type="ECO:0000313" key="2">
    <source>
        <dbReference type="EMBL" id="SHK96365.1"/>
    </source>
</evidence>
<gene>
    <name evidence="2" type="ORF">SAMN04488028_11435</name>
</gene>
<dbReference type="InterPro" id="IPR029063">
    <property type="entry name" value="SAM-dependent_MTases_sf"/>
</dbReference>
<proteinExistence type="predicted"/>
<protein>
    <submittedName>
        <fullName evidence="2">Methyltransferase domain-containing protein</fullName>
    </submittedName>
</protein>
<dbReference type="RefSeq" id="WP_073125666.1">
    <property type="nucleotide sequence ID" value="NZ_FRAA01000014.1"/>
</dbReference>
<accession>A0A1M6WS62</accession>
<dbReference type="EMBL" id="FRAA01000014">
    <property type="protein sequence ID" value="SHK96365.1"/>
    <property type="molecule type" value="Genomic_DNA"/>
</dbReference>
<dbReference type="GO" id="GO:0032259">
    <property type="term" value="P:methylation"/>
    <property type="evidence" value="ECO:0007669"/>
    <property type="project" value="UniProtKB-KW"/>
</dbReference>
<dbReference type="SUPFAM" id="SSF53335">
    <property type="entry name" value="S-adenosyl-L-methionine-dependent methyltransferases"/>
    <property type="match status" value="1"/>
</dbReference>
<keyword evidence="3" id="KW-1185">Reference proteome</keyword>
<keyword evidence="2" id="KW-0489">Methyltransferase</keyword>
<dbReference type="Proteomes" id="UP000184474">
    <property type="component" value="Unassembled WGS sequence"/>
</dbReference>